<dbReference type="SUPFAM" id="SSF48452">
    <property type="entry name" value="TPR-like"/>
    <property type="match status" value="1"/>
</dbReference>
<keyword evidence="3" id="KW-0677">Repeat</keyword>
<dbReference type="GO" id="GO:0003723">
    <property type="term" value="F:RNA binding"/>
    <property type="evidence" value="ECO:0007669"/>
    <property type="project" value="TreeGrafter"/>
</dbReference>
<evidence type="ECO:0000313" key="8">
    <source>
        <dbReference type="Proteomes" id="UP000494163"/>
    </source>
</evidence>
<keyword evidence="4" id="KW-0539">Nucleus</keyword>
<sequence>MTTEKSFPRGGVVNQQTNAESSTANIIFGATQKKIKKAAKPKASLDTETENGEQLQAFSAETLTIDTLQENMLVMGVVKRADATTLHVSLPGRLTARVQVTDISAAYNRVVQSTMSGDSSEYQNLTELFPAGRIVCGRASKVDKEDGKGTQLMLTLKPSEVNHSMHHKQIKKGLIFTGAVAEIQEHGCVLETGIEGLQAFVANENAEQQYRLGELIFVKVKQINHSEQQSTSQCEQLSQDKLKIKSQNETNLDYILPGSIVKFKVTKQLKNGLQGAIMGESFIAYVNEHHLGEALHTPTDYELNEEYLARVLYIMPLTKLVYLTFNLDIQVPEEQEAEQDTATTLKKGSIVEKARVLRHGTGGIVLLLNQNLKGLISYSSIKSNFKGNYDQDVVLSKYTRKSKHKVRVLGYDVIEALYYCSDDANVLNEKLYTLEDLHPGDIVNARLLKAEPKVGGYSVKLGKVNGIIEQLHLAPNVHYELGQSVRCRVLDVSLDRKTCYLSNRSEYLAKNVKLLTMLPAAQVGQVYTGTVVKCEPTFVLVKFCNGIKGVLHKQRLSNLLENSFFEGQTTKFRIAERHEEQLQLTLPEDKFQLGEICPIEVTNSLDAGLEIKISFANDEEDDEATEMEEFMGLVPQRLLSDYVELTGAQQRIHPVGTHASAACIMQNIFSLRDVNYFSENITKDWQSVQVGDVLRAHVKHATDQVLELLLPVRNYNKLVKLHVKMLCLTANRELPVQLEPDQLLYVKVISKEVETKTLTVSAKLTDVWSGELNDTATLVEGYLNEVAQIREALKQQDKAIANHSIGDRITVVFKGLQPGTKDWIYNLPYNSKIQAMMVASMAGNAVVPQVGSKWEVVVLWIDYAHDLLLVTNKVRDIAHISSNTQLPQNLVGKAGMKAKVLLKLDSIVLCSLKRGTDNPLVVCPVRLHPNDVEQTASTALRQGDFCTLAFIHDTLPIAVPEIVWKLWKGVKRAATTVEEARIPKKKAKLETPPAKHEQKAANKTNGELFFEDKKPARLPTPPTKRSASLVAADKALASATLPGIAGFWAHELLYDKSTTAESSSDEEEDSEATNAKKKRLSAKDKAKAELKEEQRLREIEEHNANLQETANTVEEFERLVLAEPNNSKLWIRYMVHLLADAEIDKARMLARRAIKTIGFRETRELLNVWTALLNLELRYNPTQFDDVLKEALSSNEPVNVYLNVVEIYKSNKEVERLLNTVEIMTRKFKTKLDVWKSVAEAYFSMSMSDRVQPTLQRALKVLPHSEHINLSTAFAKLYAKYDMHDMAQAMLDNIVTSFPRRTDVWLLYANMLLKLKLIEPTRHLYERAVLQKLKPDKMLVLYKNFLEFEEKYGTEATSARVKQLAEQYVASQNKALK</sequence>
<dbReference type="SMART" id="SM00316">
    <property type="entry name" value="S1"/>
    <property type="match status" value="6"/>
</dbReference>
<dbReference type="InterPro" id="IPR045209">
    <property type="entry name" value="Rrp5"/>
</dbReference>
<dbReference type="GO" id="GO:0032040">
    <property type="term" value="C:small-subunit processome"/>
    <property type="evidence" value="ECO:0007669"/>
    <property type="project" value="TreeGrafter"/>
</dbReference>
<organism evidence="7 8">
    <name type="scientific">Drosophila busckii</name>
    <name type="common">Fruit fly</name>
    <dbReference type="NCBI Taxonomy" id="30019"/>
    <lineage>
        <taxon>Eukaryota</taxon>
        <taxon>Metazoa</taxon>
        <taxon>Ecdysozoa</taxon>
        <taxon>Arthropoda</taxon>
        <taxon>Hexapoda</taxon>
        <taxon>Insecta</taxon>
        <taxon>Pterygota</taxon>
        <taxon>Neoptera</taxon>
        <taxon>Endopterygota</taxon>
        <taxon>Diptera</taxon>
        <taxon>Brachycera</taxon>
        <taxon>Muscomorpha</taxon>
        <taxon>Ephydroidea</taxon>
        <taxon>Drosophilidae</taxon>
        <taxon>Drosophila</taxon>
    </lineage>
</organism>
<dbReference type="InterPro" id="IPR003029">
    <property type="entry name" value="S1_domain"/>
</dbReference>
<feature type="domain" description="S1 motif" evidence="6">
    <location>
        <begin position="173"/>
        <end position="240"/>
    </location>
</feature>
<feature type="region of interest" description="Disordered" evidence="5">
    <location>
        <begin position="1059"/>
        <end position="1086"/>
    </location>
</feature>
<gene>
    <name evidence="7" type="ORF">Dbus_chr3Rg2029</name>
</gene>
<dbReference type="GO" id="GO:0006364">
    <property type="term" value="P:rRNA processing"/>
    <property type="evidence" value="ECO:0007669"/>
    <property type="project" value="UniProtKB-KW"/>
</dbReference>
<dbReference type="OrthoDB" id="412781at2759"/>
<dbReference type="STRING" id="30019.A0A0M3QYA5"/>
<keyword evidence="8" id="KW-1185">Reference proteome</keyword>
<dbReference type="Proteomes" id="UP000494163">
    <property type="component" value="Chromosome 3R"/>
</dbReference>
<dbReference type="PANTHER" id="PTHR23270">
    <property type="entry name" value="PROGRAMMED CELL DEATH PROTEIN 11 PRE-RRNA PROCESSING PROTEIN RRP5"/>
    <property type="match status" value="1"/>
</dbReference>
<evidence type="ECO:0000256" key="1">
    <source>
        <dbReference type="ARBA" id="ARBA00004604"/>
    </source>
</evidence>
<evidence type="ECO:0000256" key="4">
    <source>
        <dbReference type="ARBA" id="ARBA00023242"/>
    </source>
</evidence>
<feature type="domain" description="S1 motif" evidence="6">
    <location>
        <begin position="524"/>
        <end position="589"/>
    </location>
</feature>
<dbReference type="InterPro" id="IPR003107">
    <property type="entry name" value="HAT"/>
</dbReference>
<dbReference type="SMR" id="A0A0M3QYA5"/>
<evidence type="ECO:0000313" key="7">
    <source>
        <dbReference type="EMBL" id="ALC47279.1"/>
    </source>
</evidence>
<reference evidence="7 8" key="1">
    <citation type="submission" date="2015-08" db="EMBL/GenBank/DDBJ databases">
        <title>Ancestral chromatin configuration constrains chromatin evolution on differentiating sex chromosomes in Drosophila.</title>
        <authorList>
            <person name="Zhou Q."/>
            <person name="Bachtrog D."/>
        </authorList>
    </citation>
    <scope>NUCLEOTIDE SEQUENCE [LARGE SCALE GENOMIC DNA]</scope>
    <source>
        <tissue evidence="7">Whole larvae</tissue>
    </source>
</reference>
<keyword evidence="2" id="KW-0698">rRNA processing</keyword>
<dbReference type="PANTHER" id="PTHR23270:SF10">
    <property type="entry name" value="PROTEIN RRP5 HOMOLOG"/>
    <property type="match status" value="1"/>
</dbReference>
<dbReference type="InterPro" id="IPR012340">
    <property type="entry name" value="NA-bd_OB-fold"/>
</dbReference>
<dbReference type="Gene3D" id="2.40.50.140">
    <property type="entry name" value="Nucleic acid-binding proteins"/>
    <property type="match status" value="2"/>
</dbReference>
<comment type="subcellular location">
    <subcellularLocation>
        <location evidence="1">Nucleus</location>
        <location evidence="1">Nucleolus</location>
    </subcellularLocation>
</comment>
<accession>A0A0M3QYA5</accession>
<evidence type="ECO:0000259" key="6">
    <source>
        <dbReference type="PROSITE" id="PS50126"/>
    </source>
</evidence>
<feature type="region of interest" description="Disordered" evidence="5">
    <location>
        <begin position="987"/>
        <end position="1025"/>
    </location>
</feature>
<name>A0A0M3QYA5_DROBS</name>
<dbReference type="SMART" id="SM00386">
    <property type="entry name" value="HAT"/>
    <property type="match status" value="4"/>
</dbReference>
<dbReference type="InterPro" id="IPR055430">
    <property type="entry name" value="HAT_Syf1_CNRKL1_C"/>
</dbReference>
<dbReference type="EMBL" id="CP012526">
    <property type="protein sequence ID" value="ALC47279.1"/>
    <property type="molecule type" value="Genomic_DNA"/>
</dbReference>
<evidence type="ECO:0000256" key="3">
    <source>
        <dbReference type="ARBA" id="ARBA00022737"/>
    </source>
</evidence>
<proteinExistence type="predicted"/>
<evidence type="ECO:0000256" key="5">
    <source>
        <dbReference type="SAM" id="MobiDB-lite"/>
    </source>
</evidence>
<dbReference type="Gene3D" id="1.25.40.10">
    <property type="entry name" value="Tetratricopeptide repeat domain"/>
    <property type="match status" value="2"/>
</dbReference>
<evidence type="ECO:0000256" key="2">
    <source>
        <dbReference type="ARBA" id="ARBA00022552"/>
    </source>
</evidence>
<dbReference type="PROSITE" id="PS50126">
    <property type="entry name" value="S1"/>
    <property type="match status" value="4"/>
</dbReference>
<feature type="domain" description="S1 motif" evidence="6">
    <location>
        <begin position="440"/>
        <end position="504"/>
    </location>
</feature>
<dbReference type="Pfam" id="PF23231">
    <property type="entry name" value="HAT_Syf1_CNRKL1_C"/>
    <property type="match status" value="1"/>
</dbReference>
<feature type="domain" description="S1 motif" evidence="6">
    <location>
        <begin position="71"/>
        <end position="157"/>
    </location>
</feature>
<protein>
    <submittedName>
        <fullName evidence="7">CG5728</fullName>
    </submittedName>
</protein>
<dbReference type="InterPro" id="IPR011990">
    <property type="entry name" value="TPR-like_helical_dom_sf"/>
</dbReference>
<dbReference type="OMA" id="EAACIMQ"/>
<dbReference type="SUPFAM" id="SSF50249">
    <property type="entry name" value="Nucleic acid-binding proteins"/>
    <property type="match status" value="4"/>
</dbReference>